<dbReference type="HOGENOM" id="CLU_128258_2_0_6"/>
<keyword evidence="1" id="KW-0732">Signal</keyword>
<dbReference type="AlphaFoldDB" id="Q2NW93"/>
<feature type="signal peptide" evidence="1">
    <location>
        <begin position="1"/>
        <end position="20"/>
    </location>
</feature>
<name>Q2NW93_SODGM</name>
<dbReference type="KEGG" id="sgl:SG0307"/>
<protein>
    <recommendedName>
        <fullName evidence="4">Lipoprotein</fullName>
    </recommendedName>
</protein>
<dbReference type="Proteomes" id="UP000001932">
    <property type="component" value="Chromosome"/>
</dbReference>
<keyword evidence="3" id="KW-1185">Reference proteome</keyword>
<dbReference type="InterPro" id="IPR025294">
    <property type="entry name" value="DUF4156"/>
</dbReference>
<evidence type="ECO:0008006" key="4">
    <source>
        <dbReference type="Google" id="ProtNLM"/>
    </source>
</evidence>
<evidence type="ECO:0000256" key="1">
    <source>
        <dbReference type="SAM" id="SignalP"/>
    </source>
</evidence>
<dbReference type="STRING" id="343509.SG0307"/>
<sequence>MRKKMRTKFLMMLCAGSLLVEGCGSTHELTAAGQSVRFTDEQPGSDCRLLGELTGTQSNWLSGQNGENSAMRGAANDLKNRAAAMGGNVIYGATSPVSKKETYLASFVPLDSKIQGQVYTCP</sequence>
<gene>
    <name evidence="2" type="ordered locus">SG0307</name>
</gene>
<evidence type="ECO:0000313" key="2">
    <source>
        <dbReference type="EMBL" id="BAE73582.1"/>
    </source>
</evidence>
<feature type="chain" id="PRO_5004213434" description="Lipoprotein" evidence="1">
    <location>
        <begin position="21"/>
        <end position="122"/>
    </location>
</feature>
<proteinExistence type="predicted"/>
<accession>Q2NW93</accession>
<dbReference type="Pfam" id="PF13698">
    <property type="entry name" value="DUF4156"/>
    <property type="match status" value="1"/>
</dbReference>
<dbReference type="EMBL" id="AP008232">
    <property type="protein sequence ID" value="BAE73582.1"/>
    <property type="molecule type" value="Genomic_DNA"/>
</dbReference>
<organism evidence="2 3">
    <name type="scientific">Sodalis glossinidius (strain morsitans)</name>
    <dbReference type="NCBI Taxonomy" id="343509"/>
    <lineage>
        <taxon>Bacteria</taxon>
        <taxon>Pseudomonadati</taxon>
        <taxon>Pseudomonadota</taxon>
        <taxon>Gammaproteobacteria</taxon>
        <taxon>Enterobacterales</taxon>
        <taxon>Bruguierivoracaceae</taxon>
        <taxon>Sodalis</taxon>
    </lineage>
</organism>
<dbReference type="eggNOG" id="ENOG50316V4">
    <property type="taxonomic scope" value="Bacteria"/>
</dbReference>
<reference evidence="2 3" key="1">
    <citation type="journal article" date="2006" name="Genome Res.">
        <title>Massive genome erosion and functional adaptations provide insights into the symbiotic lifestyle of Sodalis glossinidius in the tsetse host.</title>
        <authorList>
            <person name="Toh H."/>
            <person name="Weiss B.L."/>
            <person name="Perkin S.A.H."/>
            <person name="Yamashita A."/>
            <person name="Oshima K."/>
            <person name="Hattori M."/>
            <person name="Aksoy S."/>
        </authorList>
    </citation>
    <scope>NUCLEOTIDE SEQUENCE [LARGE SCALE GENOMIC DNA]</scope>
    <source>
        <strain evidence="3">morsitans</strain>
    </source>
</reference>
<evidence type="ECO:0000313" key="3">
    <source>
        <dbReference type="Proteomes" id="UP000001932"/>
    </source>
</evidence>